<proteinExistence type="predicted"/>
<dbReference type="EMBL" id="VYSA01000002">
    <property type="protein sequence ID" value="KAA9107852.1"/>
    <property type="molecule type" value="Genomic_DNA"/>
</dbReference>
<accession>A0A5J5IZL5</accession>
<evidence type="ECO:0008006" key="4">
    <source>
        <dbReference type="Google" id="ProtNLM"/>
    </source>
</evidence>
<name>A0A5J5IZL5_9MICO</name>
<protein>
    <recommendedName>
        <fullName evidence="4">Tandem-95 repeat protein</fullName>
    </recommendedName>
</protein>
<gene>
    <name evidence="2" type="ORF">F6B43_10480</name>
</gene>
<sequence length="1987" mass="202849">MRRARVVGVVSAAAALAVVIGVAIVWPGLDAQQTPPVDTSVWALQTGDGRRYARVNTAIGELDTVRSVGNPSSLAQAGGAAYLFTDSSSRLTRIDEAQPADLDEQTLRASPSTPSGTVDVVTAGDFVAYRTDAGAVFAGRLSADDTAQIDPFRNGSPDAPQYAASAIAIDERGILFAYSASDRAVLRYDVGAGRVKGRDPLAIATLAAPAITAAGDRWAVVDTASGDVWLRDAASSVRAPTTGAVVVAPPDPSGSAVLVADQDSLVRIPVDGTTITTPVGAPGAGLGTPARPIVHDGTVMAAWLPQGSAGGVMWSSRDGEKPLDYAGSVLPADRRPVFSATDGAVILNETRSGWVWTAPGGELVRSSQDWSLDSSANQAAASSDDQLSVVIDPRPPVAEPDAFGVRADALASLPVLLNDHDPNTDVLSIDPASVTGLDPGFGTLTLTDHDQRLAVRVAPGATGTATFQYAVTDGTSGGGLTSPPTTVTLTVASPTQNTAPAWCGVPRCLLPWPTPEVARGGTITIPVLSGWVDPEGDPLLLESVRDLSGPDGRGSVVATPSGDVVYQHHDNGAGDAGQQVELAVTVADTAGAVTTKSLVVRISDKPVMAVQSFAVLDSVGEGLTVDVAPHVTGTAGAISLTSVRVLDGAQAAATVVGGTTSFDLDAAQPGTYRIGFTVSDGDSESDGTARVTLLAADAPAGLATAPVVAFVHPQEDATLDVLAAVTNPTRRVLLLSDVVAHPDPGASLSVDAVGQSDLRVSGTTASGASGRVGTVTYAVSDGTDDAGARVEGIASVYLLPPAPELAPIAVDDTVVVRAGAQVDIPVLANDIAPSGGRPTLNPASIVSSTPDALAFASGDALRYLAPTEPGEYDIRYSVYTTGAPLLADDATVRVRVLSDDANRPPAPSALQGRVLAGQSTVIPFDSFAEDPDGDVVTLDRIVSQPATGAATISADGTGIVYSSVAGFRGQVSFRYRVVDAFGLTGEATVRVGVRDGQSDPSPVTFTDYVQVQAGRDNSIRVSPLAADIDPTGGTLRVTAVRPDLPETLADGSVNDQYAVHAARVRSFDASTVTIAAGTEPTTMSYLYDVKSTSGNTARGLIVVRVVRESVPDYPVVTDTVLTAEDRSDFETGVDVLGGKAAWSGGEVSSLSIGLWHPKDDSVRVDGVRLSGRLPAATRIIPFAVTGQGIDGPVTTYAFLRVPGDDDLALALRRGTPPQRVDELGAVSFDMAAVVAMPRGAALEVGSDIRASGARPAGSCTADGTTAVRYTAGAGAPWADACQVPVRLAGQADWTYLSVPITVVAQDPQPVLRSASITVGPGETTTFELRDMTSWQLREDWSGISYSVTPSGTAFAVSLQGSIVTVTGADRAMPGTEESAIVNVTSHAGVAPARLILRVGAAPSTLPRGGSVTQQCSQAAGSTCTFDVVGAVDEVNPLPRTPLEVTAVAATGACVGISFAVASPTAVRASWTTEAPGATCTATFTVRDAQGRSTNAARDGRILLDLQGYPRAPSSVTQVAYADGSLTLRVDPGDARSAYPALSGFVVRSDGQVVTQCATDGSCPAVASPNGEKRTFDVTAVNAVGESLNGVRTTAWAFNTPATPSGVTAHPVVTPDGEGGVVRLTIASVDPADTGMLEISSPVGETIRVPVALGQTRVEVPVFRVGANSATLMTVTPLPRFSVPPGVGGPRTGMPVTVQANGVGAPQDAALALSSASEGGGTSTVRATATARSNGDGAQLRYAIVQDGQRCSATAGGESASFGGLPDGQEYAFTVCVESWFDGELYGRTTATASVRAAQSANAPVGWTFVVDPTAQISDQQARWRITAAPTSSDVPPRNNDPQFDGGPPTSVYDRDPGIRVRYVHRFWGTASAWANVTPAPGSAPYQVQARWAVASCVGGSTLQTSADSSNDPSGAKAAITFDPAGIVYLDATGTVLPRSADPWTVPVGTVSVGGIGVTVSWAAQGWNLAPASSSFGASCEPNLPPSP</sequence>
<evidence type="ECO:0000313" key="3">
    <source>
        <dbReference type="Proteomes" id="UP000325827"/>
    </source>
</evidence>
<dbReference type="Proteomes" id="UP000325827">
    <property type="component" value="Unassembled WGS sequence"/>
</dbReference>
<reference evidence="3" key="1">
    <citation type="submission" date="2019-09" db="EMBL/GenBank/DDBJ databases">
        <title>Mumia zhuanghuii sp. nov. isolated from the intestinal contents of plateau pika (Ochotona curzoniae) in the Qinghai-Tibet plateau of China.</title>
        <authorList>
            <person name="Tian Z."/>
        </authorList>
    </citation>
    <scope>NUCLEOTIDE SEQUENCE [LARGE SCALE GENOMIC DNA]</scope>
    <source>
        <strain evidence="3">JCM 30598</strain>
    </source>
</reference>
<dbReference type="OrthoDB" id="5241356at2"/>
<keyword evidence="3" id="KW-1185">Reference proteome</keyword>
<feature type="region of interest" description="Disordered" evidence="1">
    <location>
        <begin position="1827"/>
        <end position="1851"/>
    </location>
</feature>
<dbReference type="SUPFAM" id="SSF69322">
    <property type="entry name" value="Tricorn protease domain 2"/>
    <property type="match status" value="1"/>
</dbReference>
<comment type="caution">
    <text evidence="2">The sequence shown here is derived from an EMBL/GenBank/DDBJ whole genome shotgun (WGS) entry which is preliminary data.</text>
</comment>
<evidence type="ECO:0000313" key="2">
    <source>
        <dbReference type="EMBL" id="KAA9107852.1"/>
    </source>
</evidence>
<organism evidence="2 3">
    <name type="scientific">Microbacterium rhizomatis</name>
    <dbReference type="NCBI Taxonomy" id="1631477"/>
    <lineage>
        <taxon>Bacteria</taxon>
        <taxon>Bacillati</taxon>
        <taxon>Actinomycetota</taxon>
        <taxon>Actinomycetes</taxon>
        <taxon>Micrococcales</taxon>
        <taxon>Microbacteriaceae</taxon>
        <taxon>Microbacterium</taxon>
    </lineage>
</organism>
<evidence type="ECO:0000256" key="1">
    <source>
        <dbReference type="SAM" id="MobiDB-lite"/>
    </source>
</evidence>
<dbReference type="Pfam" id="PF17963">
    <property type="entry name" value="Big_9"/>
    <property type="match status" value="3"/>
</dbReference>
<dbReference type="Gene3D" id="2.60.40.3440">
    <property type="match status" value="1"/>
</dbReference>
<dbReference type="RefSeq" id="WP_150448882.1">
    <property type="nucleotide sequence ID" value="NZ_VYSA01000002.1"/>
</dbReference>